<keyword evidence="2" id="KW-1185">Reference proteome</keyword>
<gene>
    <name evidence="1" type="ORF">DEO72_LG6g1372</name>
</gene>
<reference evidence="1 2" key="1">
    <citation type="submission" date="2019-04" db="EMBL/GenBank/DDBJ databases">
        <title>An improved genome assembly and genetic linkage map for asparagus bean, Vigna unguiculata ssp. sesquipedialis.</title>
        <authorList>
            <person name="Xia Q."/>
            <person name="Zhang R."/>
            <person name="Dong Y."/>
        </authorList>
    </citation>
    <scope>NUCLEOTIDE SEQUENCE [LARGE SCALE GENOMIC DNA]</scope>
    <source>
        <tissue evidence="1">Leaf</tissue>
    </source>
</reference>
<accession>A0A4D6M609</accession>
<dbReference type="Proteomes" id="UP000501690">
    <property type="component" value="Linkage Group LG6"/>
</dbReference>
<dbReference type="EMBL" id="CP039350">
    <property type="protein sequence ID" value="QCD96665.1"/>
    <property type="molecule type" value="Genomic_DNA"/>
</dbReference>
<proteinExistence type="predicted"/>
<organism evidence="1 2">
    <name type="scientific">Vigna unguiculata</name>
    <name type="common">Cowpea</name>
    <dbReference type="NCBI Taxonomy" id="3917"/>
    <lineage>
        <taxon>Eukaryota</taxon>
        <taxon>Viridiplantae</taxon>
        <taxon>Streptophyta</taxon>
        <taxon>Embryophyta</taxon>
        <taxon>Tracheophyta</taxon>
        <taxon>Spermatophyta</taxon>
        <taxon>Magnoliopsida</taxon>
        <taxon>eudicotyledons</taxon>
        <taxon>Gunneridae</taxon>
        <taxon>Pentapetalae</taxon>
        <taxon>rosids</taxon>
        <taxon>fabids</taxon>
        <taxon>Fabales</taxon>
        <taxon>Fabaceae</taxon>
        <taxon>Papilionoideae</taxon>
        <taxon>50 kb inversion clade</taxon>
        <taxon>NPAAA clade</taxon>
        <taxon>indigoferoid/millettioid clade</taxon>
        <taxon>Phaseoleae</taxon>
        <taxon>Vigna</taxon>
    </lineage>
</organism>
<evidence type="ECO:0000313" key="1">
    <source>
        <dbReference type="EMBL" id="QCD96665.1"/>
    </source>
</evidence>
<protein>
    <submittedName>
        <fullName evidence="1">Uncharacterized protein</fullName>
    </submittedName>
</protein>
<evidence type="ECO:0000313" key="2">
    <source>
        <dbReference type="Proteomes" id="UP000501690"/>
    </source>
</evidence>
<name>A0A4D6M609_VIGUN</name>
<sequence>MTDNGTTGAERSKLTGIFFIPSRVLCEFGIEARSESLPQAEPSFPMRKSTCTPPLSSDFRILGWEIEVFSWLKSLCLSKFQRLAIWYFRLDEWLSSERKHQESHPCSCAKSRLGELGSLKRELPSSKRTSLA</sequence>
<dbReference type="AlphaFoldDB" id="A0A4D6M609"/>